<dbReference type="AlphaFoldDB" id="A0A0G4EBM9"/>
<feature type="compositionally biased region" description="Polar residues" evidence="1">
    <location>
        <begin position="280"/>
        <end position="296"/>
    </location>
</feature>
<dbReference type="OMA" id="CASIDDN"/>
<proteinExistence type="predicted"/>
<gene>
    <name evidence="2" type="ORF">Vbra_11158</name>
</gene>
<feature type="region of interest" description="Disordered" evidence="1">
    <location>
        <begin position="149"/>
        <end position="242"/>
    </location>
</feature>
<feature type="region of interest" description="Disordered" evidence="1">
    <location>
        <begin position="534"/>
        <end position="738"/>
    </location>
</feature>
<keyword evidence="3" id="KW-1185">Reference proteome</keyword>
<name>A0A0G4EBM9_VITBC</name>
<evidence type="ECO:0000256" key="1">
    <source>
        <dbReference type="SAM" id="MobiDB-lite"/>
    </source>
</evidence>
<feature type="region of interest" description="Disordered" evidence="1">
    <location>
        <begin position="834"/>
        <end position="858"/>
    </location>
</feature>
<feature type="region of interest" description="Disordered" evidence="1">
    <location>
        <begin position="779"/>
        <end position="801"/>
    </location>
</feature>
<feature type="compositionally biased region" description="Polar residues" evidence="1">
    <location>
        <begin position="947"/>
        <end position="956"/>
    </location>
</feature>
<feature type="compositionally biased region" description="Pro residues" evidence="1">
    <location>
        <begin position="676"/>
        <end position="685"/>
    </location>
</feature>
<feature type="compositionally biased region" description="Basic and acidic residues" evidence="1">
    <location>
        <begin position="587"/>
        <end position="597"/>
    </location>
</feature>
<evidence type="ECO:0000313" key="3">
    <source>
        <dbReference type="Proteomes" id="UP000041254"/>
    </source>
</evidence>
<feature type="compositionally biased region" description="Basic and acidic residues" evidence="1">
    <location>
        <begin position="327"/>
        <end position="340"/>
    </location>
</feature>
<feature type="compositionally biased region" description="Polar residues" evidence="1">
    <location>
        <begin position="535"/>
        <end position="560"/>
    </location>
</feature>
<feature type="compositionally biased region" description="Basic residues" evidence="1">
    <location>
        <begin position="841"/>
        <end position="855"/>
    </location>
</feature>
<feature type="compositionally biased region" description="Basic and acidic residues" evidence="1">
    <location>
        <begin position="489"/>
        <end position="498"/>
    </location>
</feature>
<protein>
    <submittedName>
        <fullName evidence="2">Uncharacterized protein</fullName>
    </submittedName>
</protein>
<sequence>MMTMKRNIRPPVDPLTVFAPPVDALMAAAMKSGARSWATRPVVNRDTVAQVRAAERTSSKDAAVVTRTEWVCSPTSPQTKPACVVDNAVQPSPHPLKPSSGFRPFKRLKQMISQPRSAAHSRMPTAAQGDKIIPRRHEERHSDPLTATMVQPSSASLPPHSPPSAPVTGPPVKETVAEVPFQPPEPSDSRPDDMSHLPSPSLPPVDGPPADSGNVEGQDDNQRRDGEEHEWPMEGARLVDRHTVAEVPAVERMSSEDAAVVTPANWVYSPGSPSVGCLTSHASPLPTNSSCVTNSVEDTRQPSSRPPPLPTKSARRYLKLPMVRFTRKQEKIDKKKESHKLATASADQSSSMPVIVRQAGDKEGDAVPPPAYESPPAIVCSLTSAAQGHKGIPRDHEERRPEPLTATMIQPSSASLPPSPPPPAPATSPPVKETVAEVPFQPPEPCDSRPADAAQLPSPSFPPADEPPVVSGNVEGQDDNQHEGGQGAERARVVDRHTVANVPPAERTPSKDAVVVTPADWVYSPGSPSVGCLTSHGSPLPSNSACASIDDNNARQSSSRLPPLPNKPARRYLKLPAVPFTRKQRRTGKEKEKEKGSFELATASEDQSSLSPVIVRQAGNKEDYAMPSPPYESPPAIARALTPAAQDYSNIPRGHEEQLPEPLAATMIQPSSAFSTPPPPAPATSPPVKETVAEVPFQPLEPCDSRPADVSQLPGPSLPPTDALQGQEEKQRLSRQRTLLQLSAEMSCEEAEEMLPFIEEEAARRGMDMDHYVAAVKQQEAAAAKSQKENKTGPREVSSMPAESFPSWLETASLFFSSMISPFSTFQGFSGVLAAGDGRGTRRRDVRQPSPRRSRHYVDADRSNFDERGFPWPGVTPRDIFPHRRTPPANKPLDETMPDNVSLFSSLPDNDEEAASGEPRRTRVFPVAVQMELRRGFYGAGVGLNVGSRSISGSQSDPDEWVPSIIEGDEERSSSSSIN</sequence>
<reference evidence="2 3" key="1">
    <citation type="submission" date="2014-11" db="EMBL/GenBank/DDBJ databases">
        <authorList>
            <person name="Zhu J."/>
            <person name="Qi W."/>
            <person name="Song R."/>
        </authorList>
    </citation>
    <scope>NUCLEOTIDE SEQUENCE [LARGE SCALE GENOMIC DNA]</scope>
</reference>
<feature type="region of interest" description="Disordered" evidence="1">
    <location>
        <begin position="878"/>
        <end position="898"/>
    </location>
</feature>
<feature type="region of interest" description="Disordered" evidence="1">
    <location>
        <begin position="112"/>
        <end position="137"/>
    </location>
</feature>
<dbReference type="VEuPathDB" id="CryptoDB:Vbra_11158"/>
<feature type="compositionally biased region" description="Pro residues" evidence="1">
    <location>
        <begin position="159"/>
        <end position="169"/>
    </location>
</feature>
<feature type="region of interest" description="Disordered" evidence="1">
    <location>
        <begin position="945"/>
        <end position="979"/>
    </location>
</feature>
<feature type="compositionally biased region" description="Basic and acidic residues" evidence="1">
    <location>
        <begin position="220"/>
        <end position="242"/>
    </location>
</feature>
<accession>A0A0G4EBM9</accession>
<organism evidence="2 3">
    <name type="scientific">Vitrella brassicaformis (strain CCMP3155)</name>
    <dbReference type="NCBI Taxonomy" id="1169540"/>
    <lineage>
        <taxon>Eukaryota</taxon>
        <taxon>Sar</taxon>
        <taxon>Alveolata</taxon>
        <taxon>Colpodellida</taxon>
        <taxon>Vitrellaceae</taxon>
        <taxon>Vitrella</taxon>
    </lineage>
</organism>
<evidence type="ECO:0000313" key="2">
    <source>
        <dbReference type="EMBL" id="CEL92935.1"/>
    </source>
</evidence>
<feature type="compositionally biased region" description="Pro residues" evidence="1">
    <location>
        <begin position="417"/>
        <end position="428"/>
    </location>
</feature>
<feature type="compositionally biased region" description="Basic and acidic residues" evidence="1">
    <location>
        <begin position="392"/>
        <end position="402"/>
    </location>
</feature>
<feature type="region of interest" description="Disordered" evidence="1">
    <location>
        <begin position="265"/>
        <end position="513"/>
    </location>
</feature>
<dbReference type="EMBL" id="CDMY01000123">
    <property type="protein sequence ID" value="CEL92935.1"/>
    <property type="molecule type" value="Genomic_DNA"/>
</dbReference>
<dbReference type="InParanoid" id="A0A0G4EBM9"/>
<dbReference type="Proteomes" id="UP000041254">
    <property type="component" value="Unassembled WGS sequence"/>
</dbReference>